<evidence type="ECO:0000313" key="2">
    <source>
        <dbReference type="EMBL" id="KAG6290929.1"/>
    </source>
</evidence>
<feature type="compositionally biased region" description="Low complexity" evidence="1">
    <location>
        <begin position="267"/>
        <end position="302"/>
    </location>
</feature>
<keyword evidence="3" id="KW-1185">Reference proteome</keyword>
<dbReference type="EMBL" id="SRRH01000334">
    <property type="protein sequence ID" value="KAG6290929.1"/>
    <property type="molecule type" value="Genomic_DNA"/>
</dbReference>
<accession>A0A9P7U4Q0</accession>
<gene>
    <name evidence="2" type="ORF">E4U09_004183</name>
</gene>
<name>A0A9P7U4Q0_9HYPO</name>
<feature type="region of interest" description="Disordered" evidence="1">
    <location>
        <begin position="386"/>
        <end position="662"/>
    </location>
</feature>
<feature type="compositionally biased region" description="Polar residues" evidence="1">
    <location>
        <begin position="224"/>
        <end position="239"/>
    </location>
</feature>
<feature type="compositionally biased region" description="Pro residues" evidence="1">
    <location>
        <begin position="91"/>
        <end position="101"/>
    </location>
</feature>
<feature type="region of interest" description="Disordered" evidence="1">
    <location>
        <begin position="195"/>
        <end position="370"/>
    </location>
</feature>
<feature type="compositionally biased region" description="Low complexity" evidence="1">
    <location>
        <begin position="618"/>
        <end position="636"/>
    </location>
</feature>
<feature type="compositionally biased region" description="Polar residues" evidence="1">
    <location>
        <begin position="441"/>
        <end position="455"/>
    </location>
</feature>
<feature type="compositionally biased region" description="Polar residues" evidence="1">
    <location>
        <begin position="386"/>
        <end position="398"/>
    </location>
</feature>
<evidence type="ECO:0000313" key="3">
    <source>
        <dbReference type="Proteomes" id="UP000707071"/>
    </source>
</evidence>
<protein>
    <submittedName>
        <fullName evidence="2">Uncharacterized protein</fullName>
    </submittedName>
</protein>
<comment type="caution">
    <text evidence="2">The sequence shown here is derived from an EMBL/GenBank/DDBJ whole genome shotgun (WGS) entry which is preliminary data.</text>
</comment>
<dbReference type="AlphaFoldDB" id="A0A9P7U4Q0"/>
<feature type="region of interest" description="Disordered" evidence="1">
    <location>
        <begin position="1"/>
        <end position="174"/>
    </location>
</feature>
<feature type="compositionally biased region" description="Polar residues" evidence="1">
    <location>
        <begin position="333"/>
        <end position="343"/>
    </location>
</feature>
<feature type="compositionally biased region" description="Polar residues" evidence="1">
    <location>
        <begin position="257"/>
        <end position="266"/>
    </location>
</feature>
<sequence length="806" mass="84944">MSAVSSPHPVVQQQKRRRAPSSSKPCADNVQRPSRRMKHLLATSLPSRVASMLGLQNPVVEPRPGGRSRYSKALPSVPVALSPASNNGSLPLPPLPPPPPPSEEKPQTQRPQLSAQTIGEADGKKNLGSTGSTGSIFRKPVGSLTRKNPIARWPLSTSSSRSSSTAASTASSAASVKILRRPVGGATALHSPAQHAVIAPPEPSPTDSIGSLLSAYTREPDDSWSGSTYTAASTSNTIPDSRESSALPAATGRGQEPQPSSTCPSFQSLQTSQTPPTTATATTTITTATTTTTQFSTSRSPQNDCVPAPLPKSGDFDKRTPQPKPLPVAPSEVEQTTNSTAQIGTRRPRTANQTKELPDLKLSHSPGSTASFTSIQTAVIRASSDTVTRLSPGANRTSPDAVIEPTGPAEITSPSPPLPVQNLPAPNTRLPGKTNLPDTPPSSTHSMGSALSKVTNLKRKLISSSKADFSSRSRRQSDKMRPPTPEYRKGDVDPPSTPSGKDAKPASPVSALGSPREDAKTTEPAQMALPQPILPSTLPSALPSDSETRFGKSAPPFLLPSANSTNQPPQRRLPHAAPDLRVVTSPPNVSRIASPPSHADDATSPPARRPTIPPYGQRSRAPSISPASSSNLASSSGHDGLGIVTTSPSIRRPGIASPGLDPRIVYSDTQEALYRGRDGTLYSEMKVLENPDPKAFYFPAATGGTAGEGSIITAKPLTRSHYMCYQGHRTMLRRSNRHYSLTCQTCGRGDAEDRWGCTFCYLRVCEACWRGLNGRGRVLEGFVEELREGKGKGKGKGEGVEGGMVA</sequence>
<reference evidence="2 3" key="1">
    <citation type="journal article" date="2020" name="bioRxiv">
        <title>Whole genome comparisons of ergot fungi reveals the divergence and evolution of species within the genus Claviceps are the result of varying mechanisms driving genome evolution and host range expansion.</title>
        <authorList>
            <person name="Wyka S.A."/>
            <person name="Mondo S.J."/>
            <person name="Liu M."/>
            <person name="Dettman J."/>
            <person name="Nalam V."/>
            <person name="Broders K.D."/>
        </authorList>
    </citation>
    <scope>NUCLEOTIDE SEQUENCE [LARGE SCALE GENOMIC DNA]</scope>
    <source>
        <strain evidence="2 3">Clav52</strain>
    </source>
</reference>
<proteinExistence type="predicted"/>
<organism evidence="2 3">
    <name type="scientific">Claviceps aff. purpurea</name>
    <dbReference type="NCBI Taxonomy" id="1967640"/>
    <lineage>
        <taxon>Eukaryota</taxon>
        <taxon>Fungi</taxon>
        <taxon>Dikarya</taxon>
        <taxon>Ascomycota</taxon>
        <taxon>Pezizomycotina</taxon>
        <taxon>Sordariomycetes</taxon>
        <taxon>Hypocreomycetidae</taxon>
        <taxon>Hypocreales</taxon>
        <taxon>Clavicipitaceae</taxon>
        <taxon>Claviceps</taxon>
    </lineage>
</organism>
<feature type="compositionally biased region" description="Polar residues" evidence="1">
    <location>
        <begin position="108"/>
        <end position="117"/>
    </location>
</feature>
<dbReference type="Proteomes" id="UP000707071">
    <property type="component" value="Unassembled WGS sequence"/>
</dbReference>
<feature type="compositionally biased region" description="Basic and acidic residues" evidence="1">
    <location>
        <begin position="469"/>
        <end position="492"/>
    </location>
</feature>
<evidence type="ECO:0000256" key="1">
    <source>
        <dbReference type="SAM" id="MobiDB-lite"/>
    </source>
</evidence>
<feature type="compositionally biased region" description="Low complexity" evidence="1">
    <location>
        <begin position="156"/>
        <end position="174"/>
    </location>
</feature>